<dbReference type="EMBL" id="OY288114">
    <property type="protein sequence ID" value="CAJ0887246.1"/>
    <property type="molecule type" value="Genomic_DNA"/>
</dbReference>
<accession>A0AA48M5V5</accession>
<evidence type="ECO:0000256" key="1">
    <source>
        <dbReference type="SAM" id="MobiDB-lite"/>
    </source>
</evidence>
<proteinExistence type="predicted"/>
<dbReference type="Pfam" id="PF18557">
    <property type="entry name" value="NepR"/>
    <property type="match status" value="1"/>
</dbReference>
<sequence length="131" mass="13810">MVKNSPENAVARAPSSEDQPCADRRRFPGTLPRSLAAVAAGMGVGATRVAEAASEEGDSAGMNGLKLGKQKGKSDQMRQQDFGDAIGKELQSLYDDLVAQPIPDRFLNLLNQLEKNVVSSGLSVGAPGERE</sequence>
<evidence type="ECO:0000259" key="2">
    <source>
        <dbReference type="Pfam" id="PF18557"/>
    </source>
</evidence>
<feature type="region of interest" description="Disordered" evidence="1">
    <location>
        <begin position="51"/>
        <end position="77"/>
    </location>
</feature>
<feature type="region of interest" description="Disordered" evidence="1">
    <location>
        <begin position="1"/>
        <end position="29"/>
    </location>
</feature>
<dbReference type="AlphaFoldDB" id="A0AA48M5V5"/>
<organism evidence="3">
    <name type="scientific">freshwater sediment metagenome</name>
    <dbReference type="NCBI Taxonomy" id="556182"/>
    <lineage>
        <taxon>unclassified sequences</taxon>
        <taxon>metagenomes</taxon>
        <taxon>ecological metagenomes</taxon>
    </lineage>
</organism>
<name>A0AA48M5V5_9ZZZZ</name>
<dbReference type="InterPro" id="IPR041649">
    <property type="entry name" value="NepR"/>
</dbReference>
<evidence type="ECO:0000313" key="3">
    <source>
        <dbReference type="EMBL" id="CAJ0887246.1"/>
    </source>
</evidence>
<gene>
    <name evidence="3" type="ORF">AMST5_03778</name>
</gene>
<protein>
    <recommendedName>
        <fullName evidence="2">Anti-sigma factor NepR domain-containing protein</fullName>
    </recommendedName>
</protein>
<reference evidence="3" key="1">
    <citation type="submission" date="2023-07" db="EMBL/GenBank/DDBJ databases">
        <authorList>
            <person name="Pelsma A.J. K."/>
        </authorList>
    </citation>
    <scope>NUCLEOTIDE SEQUENCE</scope>
</reference>
<feature type="domain" description="Anti-sigma factor NepR" evidence="2">
    <location>
        <begin position="84"/>
        <end position="115"/>
    </location>
</feature>